<evidence type="ECO:0000256" key="3">
    <source>
        <dbReference type="ARBA" id="ARBA00022692"/>
    </source>
</evidence>
<dbReference type="GO" id="GO:0022857">
    <property type="term" value="F:transmembrane transporter activity"/>
    <property type="evidence" value="ECO:0007669"/>
    <property type="project" value="InterPro"/>
</dbReference>
<evidence type="ECO:0000313" key="9">
    <source>
        <dbReference type="EMBL" id="GAN37042.1"/>
    </source>
</evidence>
<dbReference type="PANTHER" id="PTHR34390:SF2">
    <property type="entry name" value="SUCCINATE TRANSPORTER SUBUNIT YJJP-RELATED"/>
    <property type="match status" value="1"/>
</dbReference>
<evidence type="ECO:0000256" key="5">
    <source>
        <dbReference type="ARBA" id="ARBA00023136"/>
    </source>
</evidence>
<organism evidence="9 10">
    <name type="scientific">Lacticaseibacillus paracasei NRIC 0644</name>
    <dbReference type="NCBI Taxonomy" id="1435038"/>
    <lineage>
        <taxon>Bacteria</taxon>
        <taxon>Bacillati</taxon>
        <taxon>Bacillota</taxon>
        <taxon>Bacilli</taxon>
        <taxon>Lactobacillales</taxon>
        <taxon>Lactobacillaceae</taxon>
        <taxon>Lacticaseibacillus</taxon>
    </lineage>
</organism>
<dbReference type="InterPro" id="IPR010619">
    <property type="entry name" value="ThrE-like_N"/>
</dbReference>
<name>A0A0C9QB38_LACPA</name>
<accession>A0A0C9QB38</accession>
<evidence type="ECO:0000256" key="6">
    <source>
        <dbReference type="ARBA" id="ARBA00034125"/>
    </source>
</evidence>
<dbReference type="RefSeq" id="WP_003568534.1">
    <property type="nucleotide sequence ID" value="NZ_BAYM01000094.1"/>
</dbReference>
<proteinExistence type="inferred from homology"/>
<feature type="transmembrane region" description="Helical" evidence="7">
    <location>
        <begin position="140"/>
        <end position="157"/>
    </location>
</feature>
<dbReference type="GO" id="GO:0015744">
    <property type="term" value="P:succinate transport"/>
    <property type="evidence" value="ECO:0007669"/>
    <property type="project" value="TreeGrafter"/>
</dbReference>
<evidence type="ECO:0000256" key="7">
    <source>
        <dbReference type="SAM" id="Phobius"/>
    </source>
</evidence>
<keyword evidence="5 7" id="KW-0472">Membrane</keyword>
<dbReference type="Pfam" id="PF06738">
    <property type="entry name" value="ThrE"/>
    <property type="match status" value="1"/>
</dbReference>
<sequence length="254" mass="27210">MSQPGTEEILEVCGKVGEILLNAGAETSRIETTVEYIGHAAGASVACYATITAVFVSLENESRTRLIKSTLGGFNLQKVDELNQLSREFVAHRITFEALKQEVARIDHQVINFPWWARILGAGWVSVAPMLLFKATNGDLALAFFVGIFGYLAAEYVGRRTTTPYFKEATGAFVVAILAELLVSIGWGDSSGNIIISALMPLVPGVAITNAIREILSRQIISGIVRTVDAIFVAGAIGSGVVIAIVLNNVWGGR</sequence>
<comment type="caution">
    <text evidence="9">The sequence shown here is derived from an EMBL/GenBank/DDBJ whole genome shotgun (WGS) entry which is preliminary data.</text>
</comment>
<dbReference type="EMBL" id="BAYM01000094">
    <property type="protein sequence ID" value="GAN37042.1"/>
    <property type="molecule type" value="Genomic_DNA"/>
</dbReference>
<dbReference type="GeneID" id="57091502"/>
<keyword evidence="4 7" id="KW-1133">Transmembrane helix</keyword>
<gene>
    <name evidence="9" type="ORF">LC0644_1631</name>
</gene>
<feature type="transmembrane region" description="Helical" evidence="7">
    <location>
        <begin position="194"/>
        <end position="212"/>
    </location>
</feature>
<protein>
    <submittedName>
        <fullName evidence="9">Integral membrane protein</fullName>
    </submittedName>
</protein>
<feature type="transmembrane region" description="Helical" evidence="7">
    <location>
        <begin position="224"/>
        <end position="247"/>
    </location>
</feature>
<evidence type="ECO:0000256" key="2">
    <source>
        <dbReference type="ARBA" id="ARBA00022475"/>
    </source>
</evidence>
<feature type="domain" description="Threonine/serine exporter-like N-terminal" evidence="8">
    <location>
        <begin position="12"/>
        <end position="247"/>
    </location>
</feature>
<evidence type="ECO:0000313" key="10">
    <source>
        <dbReference type="Proteomes" id="UP000032552"/>
    </source>
</evidence>
<comment type="similarity">
    <text evidence="6">Belongs to the ThrE exporter (TC 2.A.79) family.</text>
</comment>
<evidence type="ECO:0000256" key="1">
    <source>
        <dbReference type="ARBA" id="ARBA00004651"/>
    </source>
</evidence>
<keyword evidence="3 7" id="KW-0812">Transmembrane</keyword>
<comment type="subcellular location">
    <subcellularLocation>
        <location evidence="1">Cell membrane</location>
        <topology evidence="1">Multi-pass membrane protein</topology>
    </subcellularLocation>
</comment>
<dbReference type="PANTHER" id="PTHR34390">
    <property type="entry name" value="UPF0442 PROTEIN YJJB-RELATED"/>
    <property type="match status" value="1"/>
</dbReference>
<dbReference type="AlphaFoldDB" id="A0A0C9QB38"/>
<evidence type="ECO:0000256" key="4">
    <source>
        <dbReference type="ARBA" id="ARBA00022989"/>
    </source>
</evidence>
<dbReference type="InterPro" id="IPR050539">
    <property type="entry name" value="ThrE_Dicarb/AminoAcid_Exp"/>
</dbReference>
<feature type="transmembrane region" description="Helical" evidence="7">
    <location>
        <begin position="169"/>
        <end position="188"/>
    </location>
</feature>
<feature type="transmembrane region" description="Helical" evidence="7">
    <location>
        <begin position="36"/>
        <end position="58"/>
    </location>
</feature>
<reference evidence="10" key="1">
    <citation type="submission" date="2014-05" db="EMBL/GenBank/DDBJ databases">
        <title>Whole genome sequencing of Lactobacillus casei NRIC0644.</title>
        <authorList>
            <person name="Atarashi H."/>
            <person name="Yoshida Y."/>
            <person name="Fujimura S."/>
            <person name="Tanaka N."/>
            <person name="Shiwa Y."/>
            <person name="Yoshikawa H."/>
            <person name="Okada S."/>
            <person name="Nakagawa J."/>
        </authorList>
    </citation>
    <scope>NUCLEOTIDE SEQUENCE [LARGE SCALE GENOMIC DNA]</scope>
    <source>
        <strain evidence="10">NRIC0644</strain>
    </source>
</reference>
<dbReference type="GO" id="GO:0005886">
    <property type="term" value="C:plasma membrane"/>
    <property type="evidence" value="ECO:0007669"/>
    <property type="project" value="UniProtKB-SubCell"/>
</dbReference>
<keyword evidence="2" id="KW-1003">Cell membrane</keyword>
<dbReference type="Proteomes" id="UP000032552">
    <property type="component" value="Unassembled WGS sequence"/>
</dbReference>
<evidence type="ECO:0000259" key="8">
    <source>
        <dbReference type="Pfam" id="PF06738"/>
    </source>
</evidence>